<dbReference type="GO" id="GO:0008641">
    <property type="term" value="F:ubiquitin-like modifier activating enzyme activity"/>
    <property type="evidence" value="ECO:0007669"/>
    <property type="project" value="InterPro"/>
</dbReference>
<evidence type="ECO:0000256" key="3">
    <source>
        <dbReference type="ARBA" id="ARBA00022741"/>
    </source>
</evidence>
<keyword evidence="15" id="KW-1185">Reference proteome</keyword>
<keyword evidence="4" id="KW-0067">ATP-binding</keyword>
<dbReference type="Gene3D" id="3.40.50.720">
    <property type="entry name" value="NAD(P)-binding Rossmann-like Domain"/>
    <property type="match status" value="1"/>
</dbReference>
<evidence type="ECO:0000256" key="10">
    <source>
        <dbReference type="ARBA" id="ARBA00075110"/>
    </source>
</evidence>
<dbReference type="FunFam" id="3.40.50.720:FF:000033">
    <property type="entry name" value="Adenylyltransferase and sulfurtransferase MOCS3"/>
    <property type="match status" value="1"/>
</dbReference>
<dbReference type="CDD" id="cd00158">
    <property type="entry name" value="RHOD"/>
    <property type="match status" value="1"/>
</dbReference>
<dbReference type="AlphaFoldDB" id="A0A8J2YA31"/>
<dbReference type="InterPro" id="IPR000594">
    <property type="entry name" value="ThiF_NAD_FAD-bd"/>
</dbReference>
<dbReference type="InterPro" id="IPR001763">
    <property type="entry name" value="Rhodanese-like_dom"/>
</dbReference>
<evidence type="ECO:0000256" key="8">
    <source>
        <dbReference type="ARBA" id="ARBA00066884"/>
    </source>
</evidence>
<feature type="domain" description="Rhodanese" evidence="13">
    <location>
        <begin position="285"/>
        <end position="374"/>
    </location>
</feature>
<organism evidence="14 15">
    <name type="scientific">Planktosalinus lacus</name>
    <dbReference type="NCBI Taxonomy" id="1526573"/>
    <lineage>
        <taxon>Bacteria</taxon>
        <taxon>Pseudomonadati</taxon>
        <taxon>Bacteroidota</taxon>
        <taxon>Flavobacteriia</taxon>
        <taxon>Flavobacteriales</taxon>
        <taxon>Flavobacteriaceae</taxon>
        <taxon>Planktosalinus</taxon>
    </lineage>
</organism>
<dbReference type="Pfam" id="PF00581">
    <property type="entry name" value="Rhodanese"/>
    <property type="match status" value="1"/>
</dbReference>
<accession>A0A8J2YA31</accession>
<dbReference type="PROSITE" id="PS50206">
    <property type="entry name" value="RHODANESE_3"/>
    <property type="match status" value="1"/>
</dbReference>
<dbReference type="CDD" id="cd00757">
    <property type="entry name" value="ThiF_MoeB_HesA_family"/>
    <property type="match status" value="1"/>
</dbReference>
<dbReference type="EC" id="2.7.7.80" evidence="8"/>
<dbReference type="PANTHER" id="PTHR10953:SF102">
    <property type="entry name" value="ADENYLYLTRANSFERASE AND SULFURTRANSFERASE MOCS3"/>
    <property type="match status" value="1"/>
</dbReference>
<name>A0A8J2YA31_9FLAO</name>
<dbReference type="GO" id="GO:0005524">
    <property type="term" value="F:ATP binding"/>
    <property type="evidence" value="ECO:0007669"/>
    <property type="project" value="UniProtKB-KW"/>
</dbReference>
<sequence>MSQENLENRYHRQMILKSFGKTGQAKLAQAKVLVIGAGGLGCPALQYLVAAGVGTIGIVDNDVVSLTNLHRQILFSESDLSKPKATTAAAKLTALNSEVKLNVYNEKITTANALEIISNYDVVLDCTDNFESRYLINDACALLDKPLVYAAVLKYEGQTAVFNFKNKEEVERINYRDLFPNPVDAAHSVSCNEAGVLGVLPGIMGVLQTTETLKIITGIGEVLSNKLLVYNALNSSFNTFNLTKNSDSQKAMPQNNEEFKNYDYELYCNSLLSFEITTETLTEMIDKKLTIIDVRNPDEQPEAVDLSTFKMPLLELENLFESQVTSSQVVFICQTGKRSLKAVELLKNNYSGHTFYSLKGGVLAWNEFKNKTNEHSQKEKSIY</sequence>
<evidence type="ECO:0000313" key="15">
    <source>
        <dbReference type="Proteomes" id="UP000652231"/>
    </source>
</evidence>
<dbReference type="NCBIfam" id="NF004281">
    <property type="entry name" value="PRK05690.1"/>
    <property type="match status" value="1"/>
</dbReference>
<evidence type="ECO:0000256" key="7">
    <source>
        <dbReference type="ARBA" id="ARBA00063809"/>
    </source>
</evidence>
<reference evidence="14" key="1">
    <citation type="journal article" date="2014" name="Int. J. Syst. Evol. Microbiol.">
        <title>Complete genome sequence of Corynebacterium casei LMG S-19264T (=DSM 44701T), isolated from a smear-ripened cheese.</title>
        <authorList>
            <consortium name="US DOE Joint Genome Institute (JGI-PGF)"/>
            <person name="Walter F."/>
            <person name="Albersmeier A."/>
            <person name="Kalinowski J."/>
            <person name="Ruckert C."/>
        </authorList>
    </citation>
    <scope>NUCLEOTIDE SEQUENCE</scope>
    <source>
        <strain evidence="14">CGMCC 1.12924</strain>
    </source>
</reference>
<evidence type="ECO:0000256" key="11">
    <source>
        <dbReference type="ARBA" id="ARBA00075328"/>
    </source>
</evidence>
<dbReference type="InterPro" id="IPR036873">
    <property type="entry name" value="Rhodanese-like_dom_sf"/>
</dbReference>
<dbReference type="SUPFAM" id="SSF69572">
    <property type="entry name" value="Activating enzymes of the ubiquitin-like proteins"/>
    <property type="match status" value="1"/>
</dbReference>
<evidence type="ECO:0000256" key="9">
    <source>
        <dbReference type="ARBA" id="ARBA00073635"/>
    </source>
</evidence>
<evidence type="ECO:0000256" key="2">
    <source>
        <dbReference type="ARBA" id="ARBA00022679"/>
    </source>
</evidence>
<dbReference type="RefSeq" id="WP_188441186.1">
    <property type="nucleotide sequence ID" value="NZ_BMGK01000005.1"/>
</dbReference>
<dbReference type="GO" id="GO:0061605">
    <property type="term" value="F:molybdopterin-synthase adenylyltransferase activity"/>
    <property type="evidence" value="ECO:0007669"/>
    <property type="project" value="UniProtKB-EC"/>
</dbReference>
<evidence type="ECO:0000256" key="5">
    <source>
        <dbReference type="ARBA" id="ARBA00052218"/>
    </source>
</evidence>
<protein>
    <recommendedName>
        <fullName evidence="9">Molybdopterin-synthase adenylyltransferase</fullName>
        <ecNumber evidence="8">2.7.7.80</ecNumber>
    </recommendedName>
    <alternativeName>
        <fullName evidence="12">MoaD protein adenylase</fullName>
    </alternativeName>
    <alternativeName>
        <fullName evidence="10">Molybdopterin-converting factor subunit 1 adenylase</fullName>
    </alternativeName>
    <alternativeName>
        <fullName evidence="11">Sulfur carrier protein MoaD adenylyltransferase</fullName>
    </alternativeName>
</protein>
<dbReference type="GO" id="GO:0005829">
    <property type="term" value="C:cytosol"/>
    <property type="evidence" value="ECO:0007669"/>
    <property type="project" value="TreeGrafter"/>
</dbReference>
<evidence type="ECO:0000256" key="1">
    <source>
        <dbReference type="ARBA" id="ARBA00009919"/>
    </source>
</evidence>
<comment type="catalytic activity">
    <reaction evidence="5">
        <text>[molybdopterin-synthase sulfur-carrier protein]-C-terminal Gly-Gly + ATP + H(+) = [molybdopterin-synthase sulfur-carrier protein]-C-terminal Gly-Gly-AMP + diphosphate</text>
        <dbReference type="Rhea" id="RHEA:43616"/>
        <dbReference type="Rhea" id="RHEA-COMP:12159"/>
        <dbReference type="Rhea" id="RHEA-COMP:12202"/>
        <dbReference type="ChEBI" id="CHEBI:15378"/>
        <dbReference type="ChEBI" id="CHEBI:30616"/>
        <dbReference type="ChEBI" id="CHEBI:33019"/>
        <dbReference type="ChEBI" id="CHEBI:90618"/>
        <dbReference type="ChEBI" id="CHEBI:90778"/>
        <dbReference type="EC" id="2.7.7.80"/>
    </reaction>
</comment>
<dbReference type="Gene3D" id="3.40.250.10">
    <property type="entry name" value="Rhodanese-like domain"/>
    <property type="match status" value="1"/>
</dbReference>
<reference evidence="14" key="2">
    <citation type="submission" date="2020-09" db="EMBL/GenBank/DDBJ databases">
        <authorList>
            <person name="Sun Q."/>
            <person name="Zhou Y."/>
        </authorList>
    </citation>
    <scope>NUCLEOTIDE SEQUENCE</scope>
    <source>
        <strain evidence="14">CGMCC 1.12924</strain>
    </source>
</reference>
<comment type="caution">
    <text evidence="14">The sequence shown here is derived from an EMBL/GenBank/DDBJ whole genome shotgun (WGS) entry which is preliminary data.</text>
</comment>
<dbReference type="GO" id="GO:0008146">
    <property type="term" value="F:sulfotransferase activity"/>
    <property type="evidence" value="ECO:0007669"/>
    <property type="project" value="TreeGrafter"/>
</dbReference>
<proteinExistence type="inferred from homology"/>
<evidence type="ECO:0000256" key="6">
    <source>
        <dbReference type="ARBA" id="ARBA00055169"/>
    </source>
</evidence>
<evidence type="ECO:0000256" key="12">
    <source>
        <dbReference type="ARBA" id="ARBA00078531"/>
    </source>
</evidence>
<dbReference type="InterPro" id="IPR035985">
    <property type="entry name" value="Ubiquitin-activating_enz"/>
</dbReference>
<keyword evidence="3" id="KW-0547">Nucleotide-binding</keyword>
<dbReference type="EMBL" id="BMGK01000005">
    <property type="protein sequence ID" value="GGD92336.1"/>
    <property type="molecule type" value="Genomic_DNA"/>
</dbReference>
<dbReference type="PANTHER" id="PTHR10953">
    <property type="entry name" value="UBIQUITIN-ACTIVATING ENZYME E1"/>
    <property type="match status" value="1"/>
</dbReference>
<evidence type="ECO:0000256" key="4">
    <source>
        <dbReference type="ARBA" id="ARBA00022840"/>
    </source>
</evidence>
<comment type="function">
    <text evidence="6">Catalyzes the adenylation by ATP of the carboxyl group of the C-terminal glycine of sulfur carrier protein MoaD.</text>
</comment>
<comment type="subunit">
    <text evidence="7">Homodimer. Forms a stable heterotetrameric complex of 2 MoeB and 2 MoaD during adenylation of MoaD.</text>
</comment>
<gene>
    <name evidence="14" type="primary">moeB</name>
    <name evidence="14" type="ORF">GCM10011312_15190</name>
</gene>
<dbReference type="Pfam" id="PF00899">
    <property type="entry name" value="ThiF"/>
    <property type="match status" value="1"/>
</dbReference>
<dbReference type="InterPro" id="IPR045886">
    <property type="entry name" value="ThiF/MoeB/HesA"/>
</dbReference>
<dbReference type="Proteomes" id="UP000652231">
    <property type="component" value="Unassembled WGS sequence"/>
</dbReference>
<evidence type="ECO:0000313" key="14">
    <source>
        <dbReference type="EMBL" id="GGD92336.1"/>
    </source>
</evidence>
<dbReference type="GO" id="GO:0004792">
    <property type="term" value="F:thiosulfate-cyanide sulfurtransferase activity"/>
    <property type="evidence" value="ECO:0007669"/>
    <property type="project" value="TreeGrafter"/>
</dbReference>
<evidence type="ECO:0000259" key="13">
    <source>
        <dbReference type="PROSITE" id="PS50206"/>
    </source>
</evidence>
<keyword evidence="2" id="KW-0808">Transferase</keyword>
<comment type="similarity">
    <text evidence="1">Belongs to the HesA/MoeB/ThiF family.</text>
</comment>